<proteinExistence type="predicted"/>
<reference evidence="1" key="1">
    <citation type="submission" date="2022-10" db="EMBL/GenBank/DDBJ databases">
        <title>Genome sequence of Actinomyces israelii ATCC 10048.</title>
        <authorList>
            <person name="Watt R.M."/>
            <person name="Tong W.M."/>
        </authorList>
    </citation>
    <scope>NUCLEOTIDE SEQUENCE</scope>
    <source>
        <strain evidence="1">ATCC 10048</strain>
    </source>
</reference>
<evidence type="ECO:0000313" key="2">
    <source>
        <dbReference type="Proteomes" id="UP001072034"/>
    </source>
</evidence>
<dbReference type="Proteomes" id="UP001072034">
    <property type="component" value="Unassembled WGS sequence"/>
</dbReference>
<organism evidence="1 2">
    <name type="scientific">Actinomyces israelii</name>
    <dbReference type="NCBI Taxonomy" id="1659"/>
    <lineage>
        <taxon>Bacteria</taxon>
        <taxon>Bacillati</taxon>
        <taxon>Actinomycetota</taxon>
        <taxon>Actinomycetes</taxon>
        <taxon>Actinomycetales</taxon>
        <taxon>Actinomycetaceae</taxon>
        <taxon>Actinomyces</taxon>
    </lineage>
</organism>
<gene>
    <name evidence="1" type="ORF">OHJ16_11045</name>
</gene>
<protein>
    <submittedName>
        <fullName evidence="1">YbjN domain-containing protein</fullName>
    </submittedName>
</protein>
<comment type="caution">
    <text evidence="1">The sequence shown here is derived from an EMBL/GenBank/DDBJ whole genome shotgun (WGS) entry which is preliminary data.</text>
</comment>
<dbReference type="InterPro" id="IPR019660">
    <property type="entry name" value="Put_sensory_transdc_reg_YbjN"/>
</dbReference>
<dbReference type="RefSeq" id="WP_268917945.1">
    <property type="nucleotide sequence ID" value="NZ_CAJPNG010000033.1"/>
</dbReference>
<name>A0ABT4IA07_9ACTO</name>
<evidence type="ECO:0000313" key="1">
    <source>
        <dbReference type="EMBL" id="MCZ0858578.1"/>
    </source>
</evidence>
<dbReference type="EMBL" id="JAPTMY010000025">
    <property type="protein sequence ID" value="MCZ0858578.1"/>
    <property type="molecule type" value="Genomic_DNA"/>
</dbReference>
<keyword evidence="2" id="KW-1185">Reference proteome</keyword>
<accession>A0ABT4IA07</accession>
<sequence length="155" mass="17048">MAWWNEAAGDQTPPVTLDRVAAWFDDNRFTYDRRPDNSAIVAGFDDYSYVVAIVDGDLLAIYARSWLNLPDEAQVTATLRELLNTLNQSQSIPTLSSFVDADGRQVAAEVAVPVAEGLNDDQLANILDTSLQAIVSNFEGLEEVVSRGKIIESDR</sequence>
<dbReference type="Pfam" id="PF10722">
    <property type="entry name" value="YbjN"/>
    <property type="match status" value="1"/>
</dbReference>